<evidence type="ECO:0000313" key="1">
    <source>
        <dbReference type="EMBL" id="GAG31768.1"/>
    </source>
</evidence>
<evidence type="ECO:0008006" key="2">
    <source>
        <dbReference type="Google" id="ProtNLM"/>
    </source>
</evidence>
<reference evidence="1" key="1">
    <citation type="journal article" date="2014" name="Front. Microbiol.">
        <title>High frequency of phylogenetically diverse reductive dehalogenase-homologous genes in deep subseafloor sedimentary metagenomes.</title>
        <authorList>
            <person name="Kawai M."/>
            <person name="Futagami T."/>
            <person name="Toyoda A."/>
            <person name="Takaki Y."/>
            <person name="Nishi S."/>
            <person name="Hori S."/>
            <person name="Arai W."/>
            <person name="Tsubouchi T."/>
            <person name="Morono Y."/>
            <person name="Uchiyama I."/>
            <person name="Ito T."/>
            <person name="Fujiyama A."/>
            <person name="Inagaki F."/>
            <person name="Takami H."/>
        </authorList>
    </citation>
    <scope>NUCLEOTIDE SEQUENCE</scope>
    <source>
        <strain evidence="1">Expedition CK06-06</strain>
    </source>
</reference>
<sequence>MEYFLFTYPNCTKCEEIKNYLGGADLEGQECSLVLKESKLKIREFLGCLKRDDKGAIIIPTLVLQENGE</sequence>
<feature type="non-terminal residue" evidence="1">
    <location>
        <position position="69"/>
    </location>
</feature>
<dbReference type="AlphaFoldDB" id="X0X526"/>
<dbReference type="EMBL" id="BARS01040079">
    <property type="protein sequence ID" value="GAG31768.1"/>
    <property type="molecule type" value="Genomic_DNA"/>
</dbReference>
<proteinExistence type="predicted"/>
<protein>
    <recommendedName>
        <fullName evidence="2">Glutaredoxin domain-containing protein</fullName>
    </recommendedName>
</protein>
<organism evidence="1">
    <name type="scientific">marine sediment metagenome</name>
    <dbReference type="NCBI Taxonomy" id="412755"/>
    <lineage>
        <taxon>unclassified sequences</taxon>
        <taxon>metagenomes</taxon>
        <taxon>ecological metagenomes</taxon>
    </lineage>
</organism>
<accession>X0X526</accession>
<name>X0X526_9ZZZZ</name>
<gene>
    <name evidence="1" type="ORF">S01H1_61143</name>
</gene>
<comment type="caution">
    <text evidence="1">The sequence shown here is derived from an EMBL/GenBank/DDBJ whole genome shotgun (WGS) entry which is preliminary data.</text>
</comment>